<reference evidence="7 8" key="1">
    <citation type="journal article" date="2019" name="Int. J. Syst. Evol. Microbiol.">
        <title>The Global Catalogue of Microorganisms (GCM) 10K type strain sequencing project: providing services to taxonomists for standard genome sequencing and annotation.</title>
        <authorList>
            <consortium name="The Broad Institute Genomics Platform"/>
            <consortium name="The Broad Institute Genome Sequencing Center for Infectious Disease"/>
            <person name="Wu L."/>
            <person name="Ma J."/>
        </authorList>
    </citation>
    <scope>NUCLEOTIDE SEQUENCE [LARGE SCALE GENOMIC DNA]</scope>
    <source>
        <strain evidence="7 8">JCM 10977</strain>
    </source>
</reference>
<keyword evidence="8" id="KW-1185">Reference proteome</keyword>
<gene>
    <name evidence="7" type="ORF">GCM10009554_67230</name>
</gene>
<dbReference type="RefSeq" id="WP_343979695.1">
    <property type="nucleotide sequence ID" value="NZ_BAAAHK010000018.1"/>
</dbReference>
<dbReference type="PANTHER" id="PTHR42973:SF39">
    <property type="entry name" value="FAD-BINDING PCMH-TYPE DOMAIN-CONTAINING PROTEIN"/>
    <property type="match status" value="1"/>
</dbReference>
<dbReference type="PANTHER" id="PTHR42973">
    <property type="entry name" value="BINDING OXIDOREDUCTASE, PUTATIVE (AFU_ORTHOLOGUE AFUA_1G17690)-RELATED"/>
    <property type="match status" value="1"/>
</dbReference>
<evidence type="ECO:0000256" key="4">
    <source>
        <dbReference type="ARBA" id="ARBA00022827"/>
    </source>
</evidence>
<dbReference type="InterPro" id="IPR050416">
    <property type="entry name" value="FAD-linked_Oxidoreductase"/>
</dbReference>
<keyword evidence="3" id="KW-0285">Flavoprotein</keyword>
<dbReference type="Gene3D" id="3.30.465.10">
    <property type="match status" value="1"/>
</dbReference>
<evidence type="ECO:0000313" key="8">
    <source>
        <dbReference type="Proteomes" id="UP001500542"/>
    </source>
</evidence>
<evidence type="ECO:0000256" key="2">
    <source>
        <dbReference type="ARBA" id="ARBA00005466"/>
    </source>
</evidence>
<protein>
    <submittedName>
        <fullName evidence="7">FAD-binding oxidoreductase</fullName>
    </submittedName>
</protein>
<dbReference type="InterPro" id="IPR006094">
    <property type="entry name" value="Oxid_FAD_bind_N"/>
</dbReference>
<sequence length="450" mass="48431">MTLIEELRAAVKGEVFGPGDPEYDVQRQAWFLLVDQRPAAVVHVTGTEDVQAAIRLARRHRLTVGAQPVGHGATQATGSEAMILLRTNALDSIDIADGVARVGAGVRWRDLNKALTGTGLTSLPGSSGDPSVVGYTLNGGVSWFGRKHGFAANHVRAFELVDAEGHHLRVTKDAFPDLFWALRGGGGEFGIVTAMEIELLPEPAIYGGRMMWYAEDARQLLRAFSEVTATAPDEFSLWAWLINMPDLEMVPPPMRGRWMVAIDSTYLGDGDEAEKLLAPIRAVADPLVDTVGEVPLDKVGEIAQEPEDPMPGVGKVVMLKEFGPATIDALLELALDRPQPSPLMLLEIRHVGGAFARPGAQESAVGTMDDPYFLLLGGMVMAPEHAPALHAEISTVVGGMAPWTGGLLPPTMAHGEPVEDVYPAATLQRLREIKNRVDPTNLIRGNRPLV</sequence>
<proteinExistence type="inferred from homology"/>
<keyword evidence="4" id="KW-0274">FAD</keyword>
<evidence type="ECO:0000256" key="5">
    <source>
        <dbReference type="ARBA" id="ARBA00023002"/>
    </source>
</evidence>
<dbReference type="InterPro" id="IPR036318">
    <property type="entry name" value="FAD-bd_PCMH-like_sf"/>
</dbReference>
<evidence type="ECO:0000256" key="3">
    <source>
        <dbReference type="ARBA" id="ARBA00022630"/>
    </source>
</evidence>
<dbReference type="InterPro" id="IPR016166">
    <property type="entry name" value="FAD-bd_PCMH"/>
</dbReference>
<dbReference type="Gene3D" id="3.30.43.10">
    <property type="entry name" value="Uridine Diphospho-n-acetylenolpyruvylglucosamine Reductase, domain 2"/>
    <property type="match status" value="1"/>
</dbReference>
<dbReference type="Gene3D" id="3.40.462.20">
    <property type="match status" value="1"/>
</dbReference>
<evidence type="ECO:0000259" key="6">
    <source>
        <dbReference type="PROSITE" id="PS51387"/>
    </source>
</evidence>
<dbReference type="InterPro" id="IPR016167">
    <property type="entry name" value="FAD-bd_PCMH_sub1"/>
</dbReference>
<comment type="similarity">
    <text evidence="2">Belongs to the oxygen-dependent FAD-linked oxidoreductase family.</text>
</comment>
<accession>A0ABN1RH13</accession>
<dbReference type="Proteomes" id="UP001500542">
    <property type="component" value="Unassembled WGS sequence"/>
</dbReference>
<dbReference type="PROSITE" id="PS51387">
    <property type="entry name" value="FAD_PCMH"/>
    <property type="match status" value="1"/>
</dbReference>
<dbReference type="Pfam" id="PF01565">
    <property type="entry name" value="FAD_binding_4"/>
    <property type="match status" value="1"/>
</dbReference>
<evidence type="ECO:0000313" key="7">
    <source>
        <dbReference type="EMBL" id="GAA0957026.1"/>
    </source>
</evidence>
<feature type="domain" description="FAD-binding PCMH-type" evidence="6">
    <location>
        <begin position="34"/>
        <end position="202"/>
    </location>
</feature>
<dbReference type="SUPFAM" id="SSF56176">
    <property type="entry name" value="FAD-binding/transporter-associated domain-like"/>
    <property type="match status" value="1"/>
</dbReference>
<evidence type="ECO:0000256" key="1">
    <source>
        <dbReference type="ARBA" id="ARBA00001974"/>
    </source>
</evidence>
<dbReference type="InterPro" id="IPR016169">
    <property type="entry name" value="FAD-bd_PCMH_sub2"/>
</dbReference>
<dbReference type="EMBL" id="BAAAHK010000018">
    <property type="protein sequence ID" value="GAA0957026.1"/>
    <property type="molecule type" value="Genomic_DNA"/>
</dbReference>
<organism evidence="7 8">
    <name type="scientific">Kribbella koreensis</name>
    <dbReference type="NCBI Taxonomy" id="57909"/>
    <lineage>
        <taxon>Bacteria</taxon>
        <taxon>Bacillati</taxon>
        <taxon>Actinomycetota</taxon>
        <taxon>Actinomycetes</taxon>
        <taxon>Propionibacteriales</taxon>
        <taxon>Kribbellaceae</taxon>
        <taxon>Kribbella</taxon>
    </lineage>
</organism>
<keyword evidence="5" id="KW-0560">Oxidoreductase</keyword>
<comment type="cofactor">
    <cofactor evidence="1">
        <name>FAD</name>
        <dbReference type="ChEBI" id="CHEBI:57692"/>
    </cofactor>
</comment>
<name>A0ABN1RH13_9ACTN</name>
<comment type="caution">
    <text evidence="7">The sequence shown here is derived from an EMBL/GenBank/DDBJ whole genome shotgun (WGS) entry which is preliminary data.</text>
</comment>